<dbReference type="GO" id="GO:0046872">
    <property type="term" value="F:metal ion binding"/>
    <property type="evidence" value="ECO:0007669"/>
    <property type="project" value="UniProtKB-KW"/>
</dbReference>
<proteinExistence type="inferred from homology"/>
<dbReference type="RefSeq" id="WP_093344530.1">
    <property type="nucleotide sequence ID" value="NZ_FOUY01000017.1"/>
</dbReference>
<evidence type="ECO:0000256" key="3">
    <source>
        <dbReference type="ARBA" id="ARBA00022723"/>
    </source>
</evidence>
<evidence type="ECO:0000256" key="5">
    <source>
        <dbReference type="ARBA" id="ARBA00022833"/>
    </source>
</evidence>
<keyword evidence="4" id="KW-0378">Hydrolase</keyword>
<dbReference type="PANTHER" id="PTHR42978">
    <property type="entry name" value="QUORUM-QUENCHING LACTONASE YTNP-RELATED-RELATED"/>
    <property type="match status" value="1"/>
</dbReference>
<dbReference type="InterPro" id="IPR001279">
    <property type="entry name" value="Metallo-B-lactamas"/>
</dbReference>
<keyword evidence="8" id="KW-1185">Reference proteome</keyword>
<evidence type="ECO:0000259" key="6">
    <source>
        <dbReference type="SMART" id="SM00849"/>
    </source>
</evidence>
<sequence length="271" mass="29820">MTTDKIRVTILPTGTVHADLQWLLVDPARMLTPNGGPRERDWVDVPTHVVYIEHPNGQRMLWDAGVPRDWETRWAPMGFDETFPIDGVPEEDWLDSRLRQLEIGPDDVDMLVLSHLHIDHVGNAQLWAGTSTTIIVDEAEKAGAFSFDGANLGAHLRSDYDGLDLTTIAADTELMPGVTALRTPGHTWGTLSLQVDLVDSGTMIFASDALYRSESYGPPALPAAIVHDTVAWFASVEKIRGIAERTDGKVIFGHDADQLRTLRTGVGNSYT</sequence>
<dbReference type="STRING" id="260086.SAMN05216207_101759"/>
<dbReference type="InterPro" id="IPR036866">
    <property type="entry name" value="RibonucZ/Hydroxyglut_hydro"/>
</dbReference>
<evidence type="ECO:0000256" key="1">
    <source>
        <dbReference type="ARBA" id="ARBA00001947"/>
    </source>
</evidence>
<keyword evidence="5" id="KW-0862">Zinc</keyword>
<dbReference type="SUPFAM" id="SSF56281">
    <property type="entry name" value="Metallo-hydrolase/oxidoreductase"/>
    <property type="match status" value="1"/>
</dbReference>
<reference evidence="7 8" key="1">
    <citation type="submission" date="2016-10" db="EMBL/GenBank/DDBJ databases">
        <authorList>
            <person name="de Groot N.N."/>
        </authorList>
    </citation>
    <scope>NUCLEOTIDE SEQUENCE [LARGE SCALE GENOMIC DNA]</scope>
    <source>
        <strain evidence="7 8">CGMCC 4.1877</strain>
    </source>
</reference>
<dbReference type="SMART" id="SM00849">
    <property type="entry name" value="Lactamase_B"/>
    <property type="match status" value="1"/>
</dbReference>
<name>A0A1I5AA47_PSUAM</name>
<protein>
    <submittedName>
        <fullName evidence="7">Glyoxylase, beta-lactamase superfamily II</fullName>
    </submittedName>
</protein>
<feature type="domain" description="Metallo-beta-lactamase" evidence="6">
    <location>
        <begin position="46"/>
        <end position="254"/>
    </location>
</feature>
<dbReference type="PANTHER" id="PTHR42978:SF2">
    <property type="entry name" value="102 KBASES UNSTABLE REGION: FROM 1 TO 119443"/>
    <property type="match status" value="1"/>
</dbReference>
<organism evidence="7 8">
    <name type="scientific">Pseudonocardia ammonioxydans</name>
    <dbReference type="NCBI Taxonomy" id="260086"/>
    <lineage>
        <taxon>Bacteria</taxon>
        <taxon>Bacillati</taxon>
        <taxon>Actinomycetota</taxon>
        <taxon>Actinomycetes</taxon>
        <taxon>Pseudonocardiales</taxon>
        <taxon>Pseudonocardiaceae</taxon>
        <taxon>Pseudonocardia</taxon>
    </lineage>
</organism>
<gene>
    <name evidence="7" type="ORF">SAMN05216207_101759</name>
</gene>
<evidence type="ECO:0000256" key="2">
    <source>
        <dbReference type="ARBA" id="ARBA00007749"/>
    </source>
</evidence>
<keyword evidence="3" id="KW-0479">Metal-binding</keyword>
<dbReference type="InterPro" id="IPR051013">
    <property type="entry name" value="MBL_superfamily_lactonases"/>
</dbReference>
<dbReference type="AlphaFoldDB" id="A0A1I5AA47"/>
<comment type="cofactor">
    <cofactor evidence="1">
        <name>Zn(2+)</name>
        <dbReference type="ChEBI" id="CHEBI:29105"/>
    </cofactor>
</comment>
<dbReference type="CDD" id="cd07729">
    <property type="entry name" value="AHL_lactonase_MBL-fold"/>
    <property type="match status" value="1"/>
</dbReference>
<evidence type="ECO:0000256" key="4">
    <source>
        <dbReference type="ARBA" id="ARBA00022801"/>
    </source>
</evidence>
<dbReference type="Gene3D" id="3.60.15.10">
    <property type="entry name" value="Ribonuclease Z/Hydroxyacylglutathione hydrolase-like"/>
    <property type="match status" value="1"/>
</dbReference>
<dbReference type="OrthoDB" id="3865988at2"/>
<dbReference type="GO" id="GO:0016787">
    <property type="term" value="F:hydrolase activity"/>
    <property type="evidence" value="ECO:0007669"/>
    <property type="project" value="UniProtKB-KW"/>
</dbReference>
<evidence type="ECO:0000313" key="7">
    <source>
        <dbReference type="EMBL" id="SFN59345.1"/>
    </source>
</evidence>
<dbReference type="EMBL" id="FOUY01000017">
    <property type="protein sequence ID" value="SFN59345.1"/>
    <property type="molecule type" value="Genomic_DNA"/>
</dbReference>
<evidence type="ECO:0000313" key="8">
    <source>
        <dbReference type="Proteomes" id="UP000199614"/>
    </source>
</evidence>
<comment type="similarity">
    <text evidence="2">Belongs to the metallo-beta-lactamase superfamily.</text>
</comment>
<dbReference type="Pfam" id="PF00753">
    <property type="entry name" value="Lactamase_B"/>
    <property type="match status" value="1"/>
</dbReference>
<dbReference type="Proteomes" id="UP000199614">
    <property type="component" value="Unassembled WGS sequence"/>
</dbReference>
<accession>A0A1I5AA47</accession>